<proteinExistence type="inferred from homology"/>
<keyword evidence="1" id="KW-0866">Nonsense-mediated mRNA decay</keyword>
<dbReference type="RefSeq" id="XP_003676481.1">
    <property type="nucleotide sequence ID" value="XM_003676433.1"/>
</dbReference>
<keyword evidence="5" id="KW-1185">Reference proteome</keyword>
<dbReference type="HOGENOM" id="CLU_790324_0_0_1"/>
<dbReference type="AlphaFoldDB" id="G0VF55"/>
<reference evidence="4 5" key="1">
    <citation type="journal article" date="2011" name="Proc. Natl. Acad. Sci. U.S.A.">
        <title>Evolutionary erosion of yeast sex chromosomes by mating-type switching accidents.</title>
        <authorList>
            <person name="Gordon J.L."/>
            <person name="Armisen D."/>
            <person name="Proux-Wera E."/>
            <person name="Oheigeartaigh S.S."/>
            <person name="Byrne K.P."/>
            <person name="Wolfe K.H."/>
        </authorList>
    </citation>
    <scope>NUCLEOTIDE SEQUENCE [LARGE SCALE GENOMIC DNA]</scope>
    <source>
        <strain evidence="5">ATCC 76901 / BCRC 22586 / CBS 4309 / NBRC 1992 / NRRL Y-12630</strain>
    </source>
</reference>
<feature type="compositionally biased region" description="Polar residues" evidence="3">
    <location>
        <begin position="1"/>
        <end position="12"/>
    </location>
</feature>
<name>G0VF55_NAUCA</name>
<feature type="compositionally biased region" description="Polar residues" evidence="3">
    <location>
        <begin position="297"/>
        <end position="335"/>
    </location>
</feature>
<evidence type="ECO:0000256" key="2">
    <source>
        <dbReference type="ARBA" id="ARBA00061292"/>
    </source>
</evidence>
<feature type="region of interest" description="Disordered" evidence="3">
    <location>
        <begin position="1"/>
        <end position="109"/>
    </location>
</feature>
<dbReference type="InParanoid" id="G0VF55"/>
<feature type="compositionally biased region" description="Basic residues" evidence="3">
    <location>
        <begin position="40"/>
        <end position="51"/>
    </location>
</feature>
<dbReference type="KEGG" id="ncs:NCAS_0E00500"/>
<feature type="region of interest" description="Disordered" evidence="3">
    <location>
        <begin position="279"/>
        <end position="355"/>
    </location>
</feature>
<dbReference type="Proteomes" id="UP000001640">
    <property type="component" value="Chromosome 5"/>
</dbReference>
<dbReference type="GeneID" id="96903753"/>
<dbReference type="InterPro" id="IPR028322">
    <property type="entry name" value="PNRC-like_rgn"/>
</dbReference>
<dbReference type="Pfam" id="PF15365">
    <property type="entry name" value="PNRC"/>
    <property type="match status" value="1"/>
</dbReference>
<dbReference type="OrthoDB" id="4069652at2759"/>
<dbReference type="eggNOG" id="ENOG502S7HY">
    <property type="taxonomic scope" value="Eukaryota"/>
</dbReference>
<accession>G0VF55</accession>
<feature type="compositionally biased region" description="Basic residues" evidence="3">
    <location>
        <begin position="84"/>
        <end position="93"/>
    </location>
</feature>
<sequence length="370" mass="40280">MSTDTMYFNSSRLLPVHSKNKPISVPKVKNQPKKLNPTERKHKSKHDKKNKKTDVPEPQLLPNGEKPNFGNQNNDKSGSSSGKKPSRPKKHSKQEKQFEQQSVSESTDRLTQTLKDLLLKSQTSSSSASPMINNNNRVAVTSNNDIASTISPLNTPSTIPAALLNPMGLSPIPQQQHQQPQLMTPPIMHPGLYPQQTLSPFAYQQQYQNSPQPPPLIHGNGSSIPGTGGGYPFQGYPYVSNVHYSLTSGTNNQMPNNAVSPTPAHMNLMFPYSNNNNGNNLSTMHVPPLSSSSSTSRQIQHSAPHTAMASPSTNSKPTSRSNSRPTSNASFNSRSPPKKNNVRRGSQSFAGASFATAIPQECNLPKPSFT</sequence>
<evidence type="ECO:0000313" key="4">
    <source>
        <dbReference type="EMBL" id="CCC70120.1"/>
    </source>
</evidence>
<dbReference type="OMA" id="TMFINSA"/>
<comment type="similarity">
    <text evidence="2">Belongs to the EDC family.</text>
</comment>
<dbReference type="EMBL" id="HE576756">
    <property type="protein sequence ID" value="CCC70120.1"/>
    <property type="molecule type" value="Genomic_DNA"/>
</dbReference>
<dbReference type="STRING" id="1064592.G0VF55"/>
<evidence type="ECO:0000256" key="1">
    <source>
        <dbReference type="ARBA" id="ARBA00023161"/>
    </source>
</evidence>
<dbReference type="GO" id="GO:0000184">
    <property type="term" value="P:nuclear-transcribed mRNA catabolic process, nonsense-mediated decay"/>
    <property type="evidence" value="ECO:0007669"/>
    <property type="project" value="UniProtKB-KW"/>
</dbReference>
<protein>
    <recommendedName>
        <fullName evidence="6">Enhancer of mRNA-decapping protein 1</fullName>
    </recommendedName>
</protein>
<gene>
    <name evidence="4" type="primary">NCAS0E00500</name>
    <name evidence="4" type="ordered locus">NCAS_0E00500</name>
</gene>
<evidence type="ECO:0008006" key="6">
    <source>
        <dbReference type="Google" id="ProtNLM"/>
    </source>
</evidence>
<evidence type="ECO:0000313" key="5">
    <source>
        <dbReference type="Proteomes" id="UP000001640"/>
    </source>
</evidence>
<reference key="2">
    <citation type="submission" date="2011-08" db="EMBL/GenBank/DDBJ databases">
        <title>Genome sequence of Naumovozyma castellii.</title>
        <authorList>
            <person name="Gordon J.L."/>
            <person name="Armisen D."/>
            <person name="Proux-Wera E."/>
            <person name="OhEigeartaigh S.S."/>
            <person name="Byrne K.P."/>
            <person name="Wolfe K.H."/>
        </authorList>
    </citation>
    <scope>NUCLEOTIDE SEQUENCE</scope>
    <source>
        <strain>Type strain:CBS 4309</strain>
    </source>
</reference>
<organism evidence="4 5">
    <name type="scientific">Naumovozyma castellii</name>
    <name type="common">Yeast</name>
    <name type="synonym">Saccharomyces castellii</name>
    <dbReference type="NCBI Taxonomy" id="27288"/>
    <lineage>
        <taxon>Eukaryota</taxon>
        <taxon>Fungi</taxon>
        <taxon>Dikarya</taxon>
        <taxon>Ascomycota</taxon>
        <taxon>Saccharomycotina</taxon>
        <taxon>Saccharomycetes</taxon>
        <taxon>Saccharomycetales</taxon>
        <taxon>Saccharomycetaceae</taxon>
        <taxon>Naumovozyma</taxon>
    </lineage>
</organism>
<evidence type="ECO:0000256" key="3">
    <source>
        <dbReference type="SAM" id="MobiDB-lite"/>
    </source>
</evidence>